<feature type="compositionally biased region" description="Polar residues" evidence="1">
    <location>
        <begin position="1"/>
        <end position="14"/>
    </location>
</feature>
<proteinExistence type="predicted"/>
<feature type="domain" description="Pyridoxamine 5'-phosphate oxidase Alr4036 family FMN-binding" evidence="2">
    <location>
        <begin position="28"/>
        <end position="106"/>
    </location>
</feature>
<dbReference type="EMBL" id="JABELV010000270">
    <property type="protein sequence ID" value="KAG7527533.1"/>
    <property type="molecule type" value="Genomic_DNA"/>
</dbReference>
<reference evidence="3" key="1">
    <citation type="submission" date="2020-04" db="EMBL/GenBank/DDBJ databases">
        <title>Analysis of mating type loci in Filobasidium floriforme.</title>
        <authorList>
            <person name="Nowrousian M."/>
        </authorList>
    </citation>
    <scope>NUCLEOTIDE SEQUENCE</scope>
    <source>
        <strain evidence="3">CBS 6242</strain>
    </source>
</reference>
<comment type="caution">
    <text evidence="3">The sequence shown here is derived from an EMBL/GenBank/DDBJ whole genome shotgun (WGS) entry which is preliminary data.</text>
</comment>
<dbReference type="Proteomes" id="UP000812966">
    <property type="component" value="Unassembled WGS sequence"/>
</dbReference>
<dbReference type="GO" id="GO:0010181">
    <property type="term" value="F:FMN binding"/>
    <property type="evidence" value="ECO:0007669"/>
    <property type="project" value="InterPro"/>
</dbReference>
<dbReference type="Gene3D" id="2.30.110.10">
    <property type="entry name" value="Electron Transport, Fmn-binding Protein, Chain A"/>
    <property type="match status" value="1"/>
</dbReference>
<dbReference type="PANTHER" id="PTHR28243:SF1">
    <property type="entry name" value="PYRIDOXAMINE 5'-PHOSPHATE OXIDASE ALR4036 FAMILY FMN-BINDING DOMAIN-CONTAINING PROTEIN"/>
    <property type="match status" value="1"/>
</dbReference>
<dbReference type="AlphaFoldDB" id="A0A8K0JE44"/>
<protein>
    <recommendedName>
        <fullName evidence="2">Pyridoxamine 5'-phosphate oxidase Alr4036 family FMN-binding domain-containing protein</fullName>
    </recommendedName>
</protein>
<accession>A0A8K0JE44</accession>
<name>A0A8K0JE44_9TREE</name>
<keyword evidence="4" id="KW-1185">Reference proteome</keyword>
<dbReference type="Pfam" id="PF12766">
    <property type="entry name" value="Pyridox_oxase_2"/>
    <property type="match status" value="1"/>
</dbReference>
<organism evidence="3 4">
    <name type="scientific">Filobasidium floriforme</name>
    <dbReference type="NCBI Taxonomy" id="5210"/>
    <lineage>
        <taxon>Eukaryota</taxon>
        <taxon>Fungi</taxon>
        <taxon>Dikarya</taxon>
        <taxon>Basidiomycota</taxon>
        <taxon>Agaricomycotina</taxon>
        <taxon>Tremellomycetes</taxon>
        <taxon>Filobasidiales</taxon>
        <taxon>Filobasidiaceae</taxon>
        <taxon>Filobasidium</taxon>
    </lineage>
</organism>
<dbReference type="InterPro" id="IPR024624">
    <property type="entry name" value="Pyridox_Oxase_Alr4036_FMN-bd"/>
</dbReference>
<evidence type="ECO:0000256" key="1">
    <source>
        <dbReference type="SAM" id="MobiDB-lite"/>
    </source>
</evidence>
<sequence>MSIVASTTTRSTPGWVQDVESSKPGLSCTYALATLSLDQSRPEIRNVGIKDLISLSPSARPDRQALLCSTDARTPKVLQLVQNPRCSLSTWVPEELLQIRIQAMARTYSSQGWIGGEEAVSGVEVDMKRLRREMWRSESFHGRTRAWHANPTPGTDLEGSRDGWTEQLAVSTALLEGEDASPSTGGLGSEEAELKADEVLASILENRENDSAENRSYKNFALIVFEPYEVDVVRMAKSGFDRRTRWTKQGDDWISKEVVP</sequence>
<feature type="region of interest" description="Disordered" evidence="1">
    <location>
        <begin position="1"/>
        <end position="22"/>
    </location>
</feature>
<gene>
    <name evidence="3" type="ORF">FFLO_06837</name>
</gene>
<evidence type="ECO:0000313" key="3">
    <source>
        <dbReference type="EMBL" id="KAG7527533.1"/>
    </source>
</evidence>
<evidence type="ECO:0000259" key="2">
    <source>
        <dbReference type="Pfam" id="PF12766"/>
    </source>
</evidence>
<evidence type="ECO:0000313" key="4">
    <source>
        <dbReference type="Proteomes" id="UP000812966"/>
    </source>
</evidence>
<dbReference type="InterPro" id="IPR012349">
    <property type="entry name" value="Split_barrel_FMN-bd"/>
</dbReference>
<dbReference type="PANTHER" id="PTHR28243">
    <property type="entry name" value="AGL049CP"/>
    <property type="match status" value="1"/>
</dbReference>
<dbReference type="SUPFAM" id="SSF50475">
    <property type="entry name" value="FMN-binding split barrel"/>
    <property type="match status" value="1"/>
</dbReference>